<feature type="non-terminal residue" evidence="2">
    <location>
        <position position="103"/>
    </location>
</feature>
<reference evidence="2" key="1">
    <citation type="submission" date="2020-02" db="EMBL/GenBank/DDBJ databases">
        <authorList>
            <person name="Meier V. D."/>
        </authorList>
    </citation>
    <scope>NUCLEOTIDE SEQUENCE</scope>
    <source>
        <strain evidence="2">AVDCRST_MAG49</strain>
    </source>
</reference>
<feature type="compositionally biased region" description="Low complexity" evidence="1">
    <location>
        <begin position="56"/>
        <end position="66"/>
    </location>
</feature>
<proteinExistence type="predicted"/>
<feature type="region of interest" description="Disordered" evidence="1">
    <location>
        <begin position="1"/>
        <end position="89"/>
    </location>
</feature>
<organism evidence="2">
    <name type="scientific">uncultured Thermomicrobiales bacterium</name>
    <dbReference type="NCBI Taxonomy" id="1645740"/>
    <lineage>
        <taxon>Bacteria</taxon>
        <taxon>Pseudomonadati</taxon>
        <taxon>Thermomicrobiota</taxon>
        <taxon>Thermomicrobia</taxon>
        <taxon>Thermomicrobiales</taxon>
        <taxon>environmental samples</taxon>
    </lineage>
</organism>
<feature type="compositionally biased region" description="Low complexity" evidence="1">
    <location>
        <begin position="34"/>
        <end position="48"/>
    </location>
</feature>
<protein>
    <submittedName>
        <fullName evidence="2">Uncharacterized protein</fullName>
    </submittedName>
</protein>
<sequence length="103" mass="10845">DPPRPGRDRGRHAPGEVWAVPCRPAGPTGRHRTAGAAPARPTAASGPVRGRRGPRARAGPRPAGSATRLSHRSGGRRLPASDARGRVEAAVEGRQFRRRLDGV</sequence>
<feature type="compositionally biased region" description="Basic and acidic residues" evidence="1">
    <location>
        <begin position="1"/>
        <end position="14"/>
    </location>
</feature>
<evidence type="ECO:0000256" key="1">
    <source>
        <dbReference type="SAM" id="MobiDB-lite"/>
    </source>
</evidence>
<evidence type="ECO:0000313" key="2">
    <source>
        <dbReference type="EMBL" id="CAA9567866.1"/>
    </source>
</evidence>
<feature type="non-terminal residue" evidence="2">
    <location>
        <position position="1"/>
    </location>
</feature>
<gene>
    <name evidence="2" type="ORF">AVDCRST_MAG49-3178</name>
</gene>
<name>A0A6J4V5K4_9BACT</name>
<dbReference type="EMBL" id="CADCWG010000218">
    <property type="protein sequence ID" value="CAA9567866.1"/>
    <property type="molecule type" value="Genomic_DNA"/>
</dbReference>
<accession>A0A6J4V5K4</accession>
<dbReference type="AlphaFoldDB" id="A0A6J4V5K4"/>